<dbReference type="InterPro" id="IPR025474">
    <property type="entry name" value="DUF4325"/>
</dbReference>
<gene>
    <name evidence="2" type="ORF">XAC3562_1570007</name>
</gene>
<accession>A0A0U4YI74</accession>
<evidence type="ECO:0000313" key="3">
    <source>
        <dbReference type="Proteomes" id="UP000052230"/>
    </source>
</evidence>
<sequence>MASPIDIYVGKDFSRFPTGRYRNDGESNGEKFREDLLRPKLSVDTRIRVHLDDALGYGSSFLEESFGGLIRSGFTKAELDSLLEIVTEDDSLREEIESYMRDASADR</sequence>
<keyword evidence="3" id="KW-1185">Reference proteome</keyword>
<dbReference type="Pfam" id="PF14213">
    <property type="entry name" value="DUF4325"/>
    <property type="match status" value="1"/>
</dbReference>
<name>A0A0U4YI74_XANCI</name>
<dbReference type="EMBL" id="CCXZ01000065">
    <property type="protein sequence ID" value="CEG14940.1"/>
    <property type="molecule type" value="Genomic_DNA"/>
</dbReference>
<feature type="domain" description="DUF4325" evidence="1">
    <location>
        <begin position="28"/>
        <end position="90"/>
    </location>
</feature>
<protein>
    <recommendedName>
        <fullName evidence="1">DUF4325 domain-containing protein</fullName>
    </recommendedName>
</protein>
<comment type="caution">
    <text evidence="2">The sequence shown here is derived from an EMBL/GenBank/DDBJ whole genome shotgun (WGS) entry which is preliminary data.</text>
</comment>
<evidence type="ECO:0000313" key="2">
    <source>
        <dbReference type="EMBL" id="CEG14940.1"/>
    </source>
</evidence>
<evidence type="ECO:0000259" key="1">
    <source>
        <dbReference type="Pfam" id="PF14213"/>
    </source>
</evidence>
<dbReference type="RefSeq" id="WP_040258898.1">
    <property type="nucleotide sequence ID" value="NZ_LN647854.1"/>
</dbReference>
<organism evidence="2 3">
    <name type="scientific">Xanthomonas citri pv. citri</name>
    <dbReference type="NCBI Taxonomy" id="611301"/>
    <lineage>
        <taxon>Bacteria</taxon>
        <taxon>Pseudomonadati</taxon>
        <taxon>Pseudomonadota</taxon>
        <taxon>Gammaproteobacteria</taxon>
        <taxon>Lysobacterales</taxon>
        <taxon>Lysobacteraceae</taxon>
        <taxon>Xanthomonas</taxon>
    </lineage>
</organism>
<dbReference type="AlphaFoldDB" id="A0A0U4YI74"/>
<dbReference type="Proteomes" id="UP000052230">
    <property type="component" value="Unassembled WGS sequence"/>
</dbReference>
<proteinExistence type="predicted"/>
<reference evidence="2 3" key="1">
    <citation type="submission" date="2014-09" db="EMBL/GenBank/DDBJ databases">
        <authorList>
            <person name="Regsiter A."/>
        </authorList>
    </citation>
    <scope>NUCLEOTIDE SEQUENCE [LARGE SCALE GENOMIC DNA]</scope>
</reference>